<dbReference type="EMBL" id="MPUH01000151">
    <property type="protein sequence ID" value="OMJ88440.1"/>
    <property type="molecule type" value="Genomic_DNA"/>
</dbReference>
<feature type="domain" description="RING-type" evidence="5">
    <location>
        <begin position="95"/>
        <end position="140"/>
    </location>
</feature>
<keyword evidence="2 4" id="KW-0863">Zinc-finger</keyword>
<proteinExistence type="predicted"/>
<dbReference type="PANTHER" id="PTHR22791">
    <property type="entry name" value="RING-TYPE DOMAIN-CONTAINING PROTEIN"/>
    <property type="match status" value="1"/>
</dbReference>
<dbReference type="InterPro" id="IPR013083">
    <property type="entry name" value="Znf_RING/FYVE/PHD"/>
</dbReference>
<sequence length="368" mass="42495">MDSDDNYMFQCPACRQHISDSQIHDHIQNCEFYYRHSSNSDYYSSINSSITDSYRYAQASLSSSESESMEETASVDFSTRHKHMTPSKTYSIATCPVCYNNYHNTQHPPLMLPSCGHTVCKPCLKDIKEKSEKITCPICRAPSKLEIKSLPINYALLELTEKKSQTKCYIHDHDYVAYCKDDQTVLCGVCLFDHKDHICCLLNDSELERITEEKKSKIDLQIQELNMSKKMWIEALIEMDKFLNLINEKIEIHKSCVVETEKKMIKTIQEGSKKCIEELAELATHDTLKHLQRVFEENICALTQQIDMLERKIEQFDELTMADKLDDKSSIEVKPLNDVPLLTAAKSILEKLSNSVDYKQAIQNQKIF</sequence>
<protein>
    <recommendedName>
        <fullName evidence="5">RING-type domain-containing protein</fullName>
    </recommendedName>
</protein>
<dbReference type="GO" id="GO:0016567">
    <property type="term" value="P:protein ubiquitination"/>
    <property type="evidence" value="ECO:0007669"/>
    <property type="project" value="TreeGrafter"/>
</dbReference>
<dbReference type="PROSITE" id="PS50089">
    <property type="entry name" value="ZF_RING_2"/>
    <property type="match status" value="1"/>
</dbReference>
<dbReference type="InterPro" id="IPR001841">
    <property type="entry name" value="Znf_RING"/>
</dbReference>
<accession>A0A1R2CHL3</accession>
<dbReference type="PANTHER" id="PTHR22791:SF6">
    <property type="entry name" value="RING-TYPE DOMAIN-CONTAINING PROTEIN"/>
    <property type="match status" value="1"/>
</dbReference>
<dbReference type="Proteomes" id="UP000187209">
    <property type="component" value="Unassembled WGS sequence"/>
</dbReference>
<evidence type="ECO:0000256" key="3">
    <source>
        <dbReference type="ARBA" id="ARBA00022833"/>
    </source>
</evidence>
<evidence type="ECO:0000256" key="1">
    <source>
        <dbReference type="ARBA" id="ARBA00022723"/>
    </source>
</evidence>
<dbReference type="InterPro" id="IPR017907">
    <property type="entry name" value="Znf_RING_CS"/>
</dbReference>
<dbReference type="InterPro" id="IPR027370">
    <property type="entry name" value="Znf-RING_euk"/>
</dbReference>
<name>A0A1R2CHL3_9CILI</name>
<dbReference type="Pfam" id="PF13445">
    <property type="entry name" value="zf-RING_UBOX"/>
    <property type="match status" value="1"/>
</dbReference>
<dbReference type="SMART" id="SM00184">
    <property type="entry name" value="RING"/>
    <property type="match status" value="1"/>
</dbReference>
<evidence type="ECO:0000256" key="2">
    <source>
        <dbReference type="ARBA" id="ARBA00022771"/>
    </source>
</evidence>
<dbReference type="PROSITE" id="PS00518">
    <property type="entry name" value="ZF_RING_1"/>
    <property type="match status" value="1"/>
</dbReference>
<comment type="caution">
    <text evidence="6">The sequence shown here is derived from an EMBL/GenBank/DDBJ whole genome shotgun (WGS) entry which is preliminary data.</text>
</comment>
<dbReference type="Gene3D" id="3.30.40.10">
    <property type="entry name" value="Zinc/RING finger domain, C3HC4 (zinc finger)"/>
    <property type="match status" value="1"/>
</dbReference>
<organism evidence="6 7">
    <name type="scientific">Stentor coeruleus</name>
    <dbReference type="NCBI Taxonomy" id="5963"/>
    <lineage>
        <taxon>Eukaryota</taxon>
        <taxon>Sar</taxon>
        <taxon>Alveolata</taxon>
        <taxon>Ciliophora</taxon>
        <taxon>Postciliodesmatophora</taxon>
        <taxon>Heterotrichea</taxon>
        <taxon>Heterotrichida</taxon>
        <taxon>Stentoridae</taxon>
        <taxon>Stentor</taxon>
    </lineage>
</organism>
<evidence type="ECO:0000256" key="4">
    <source>
        <dbReference type="PROSITE-ProRule" id="PRU00175"/>
    </source>
</evidence>
<evidence type="ECO:0000259" key="5">
    <source>
        <dbReference type="PROSITE" id="PS50089"/>
    </source>
</evidence>
<keyword evidence="3" id="KW-0862">Zinc</keyword>
<dbReference type="SUPFAM" id="SSF57850">
    <property type="entry name" value="RING/U-box"/>
    <property type="match status" value="1"/>
</dbReference>
<evidence type="ECO:0000313" key="7">
    <source>
        <dbReference type="Proteomes" id="UP000187209"/>
    </source>
</evidence>
<dbReference type="GO" id="GO:0008270">
    <property type="term" value="F:zinc ion binding"/>
    <property type="evidence" value="ECO:0007669"/>
    <property type="project" value="UniProtKB-KW"/>
</dbReference>
<dbReference type="InterPro" id="IPR051435">
    <property type="entry name" value="RING_finger_E3_ubiq-ligases"/>
</dbReference>
<gene>
    <name evidence="6" type="ORF">SteCoe_9666</name>
</gene>
<dbReference type="Gene3D" id="3.30.160.60">
    <property type="entry name" value="Classic Zinc Finger"/>
    <property type="match status" value="1"/>
</dbReference>
<dbReference type="OrthoDB" id="406716at2759"/>
<dbReference type="AlphaFoldDB" id="A0A1R2CHL3"/>
<evidence type="ECO:0000313" key="6">
    <source>
        <dbReference type="EMBL" id="OMJ88440.1"/>
    </source>
</evidence>
<reference evidence="6 7" key="1">
    <citation type="submission" date="2016-11" db="EMBL/GenBank/DDBJ databases">
        <title>The macronuclear genome of Stentor coeruleus: a giant cell with tiny introns.</title>
        <authorList>
            <person name="Slabodnick M."/>
            <person name="Ruby J.G."/>
            <person name="Reiff S.B."/>
            <person name="Swart E.C."/>
            <person name="Gosai S."/>
            <person name="Prabakaran S."/>
            <person name="Witkowska E."/>
            <person name="Larue G.E."/>
            <person name="Fisher S."/>
            <person name="Freeman R.M."/>
            <person name="Gunawardena J."/>
            <person name="Chu W."/>
            <person name="Stover N.A."/>
            <person name="Gregory B.D."/>
            <person name="Nowacki M."/>
            <person name="Derisi J."/>
            <person name="Roy S.W."/>
            <person name="Marshall W.F."/>
            <person name="Sood P."/>
        </authorList>
    </citation>
    <scope>NUCLEOTIDE SEQUENCE [LARGE SCALE GENOMIC DNA]</scope>
    <source>
        <strain evidence="6">WM001</strain>
    </source>
</reference>
<dbReference type="GO" id="GO:0061630">
    <property type="term" value="F:ubiquitin protein ligase activity"/>
    <property type="evidence" value="ECO:0007669"/>
    <property type="project" value="TreeGrafter"/>
</dbReference>
<keyword evidence="7" id="KW-1185">Reference proteome</keyword>
<dbReference type="SUPFAM" id="SSF57845">
    <property type="entry name" value="B-box zinc-binding domain"/>
    <property type="match status" value="1"/>
</dbReference>
<keyword evidence="1" id="KW-0479">Metal-binding</keyword>